<organism evidence="2 3">
    <name type="scientific">Halospeciosus flavus</name>
    <dbReference type="NCBI Taxonomy" id="3032283"/>
    <lineage>
        <taxon>Archaea</taxon>
        <taxon>Methanobacteriati</taxon>
        <taxon>Methanobacteriota</taxon>
        <taxon>Stenosarchaea group</taxon>
        <taxon>Halobacteria</taxon>
        <taxon>Halobacteriales</taxon>
        <taxon>Halobacteriaceae</taxon>
        <taxon>Halospeciosus</taxon>
    </lineage>
</organism>
<evidence type="ECO:0000256" key="1">
    <source>
        <dbReference type="SAM" id="Phobius"/>
    </source>
</evidence>
<evidence type="ECO:0000313" key="2">
    <source>
        <dbReference type="EMBL" id="MFC7199375.1"/>
    </source>
</evidence>
<dbReference type="AlphaFoldDB" id="A0ABD5Z305"/>
<comment type="caution">
    <text evidence="2">The sequence shown here is derived from an EMBL/GenBank/DDBJ whole genome shotgun (WGS) entry which is preliminary data.</text>
</comment>
<accession>A0ABD5Z305</accession>
<name>A0ABD5Z305_9EURY</name>
<keyword evidence="3" id="KW-1185">Reference proteome</keyword>
<sequence>MNAVFGAGLSLTALGLLGYAVGVFVPYPGRAFSVTALMVGVTLAVVGTHHEGENA</sequence>
<dbReference type="Proteomes" id="UP001596447">
    <property type="component" value="Unassembled WGS sequence"/>
</dbReference>
<keyword evidence="1" id="KW-1133">Transmembrane helix</keyword>
<gene>
    <name evidence="2" type="ORF">ACFQJ9_08105</name>
</gene>
<protein>
    <submittedName>
        <fullName evidence="2">Uncharacterized protein</fullName>
    </submittedName>
</protein>
<dbReference type="EMBL" id="JBHTAR010000011">
    <property type="protein sequence ID" value="MFC7199375.1"/>
    <property type="molecule type" value="Genomic_DNA"/>
</dbReference>
<dbReference type="RefSeq" id="WP_279529307.1">
    <property type="nucleotide sequence ID" value="NZ_CP122312.1"/>
</dbReference>
<proteinExistence type="predicted"/>
<keyword evidence="1" id="KW-0812">Transmembrane</keyword>
<feature type="transmembrane region" description="Helical" evidence="1">
    <location>
        <begin position="32"/>
        <end position="49"/>
    </location>
</feature>
<reference evidence="2 3" key="1">
    <citation type="journal article" date="2019" name="Int. J. Syst. Evol. Microbiol.">
        <title>The Global Catalogue of Microorganisms (GCM) 10K type strain sequencing project: providing services to taxonomists for standard genome sequencing and annotation.</title>
        <authorList>
            <consortium name="The Broad Institute Genomics Platform"/>
            <consortium name="The Broad Institute Genome Sequencing Center for Infectious Disease"/>
            <person name="Wu L."/>
            <person name="Ma J."/>
        </authorList>
    </citation>
    <scope>NUCLEOTIDE SEQUENCE [LARGE SCALE GENOMIC DNA]</scope>
    <source>
        <strain evidence="2 3">XZGYJ-43</strain>
    </source>
</reference>
<evidence type="ECO:0000313" key="3">
    <source>
        <dbReference type="Proteomes" id="UP001596447"/>
    </source>
</evidence>
<keyword evidence="1" id="KW-0472">Membrane</keyword>